<dbReference type="Proteomes" id="UP000247152">
    <property type="component" value="Unassembled WGS sequence"/>
</dbReference>
<dbReference type="EMBL" id="QHJG01000008">
    <property type="protein sequence ID" value="PWY56491.1"/>
    <property type="molecule type" value="Genomic_DNA"/>
</dbReference>
<organism evidence="2 4">
    <name type="scientific">Legionella qingyii</name>
    <dbReference type="NCBI Taxonomy" id="2184757"/>
    <lineage>
        <taxon>Bacteria</taxon>
        <taxon>Pseudomonadati</taxon>
        <taxon>Pseudomonadota</taxon>
        <taxon>Gammaproteobacteria</taxon>
        <taxon>Legionellales</taxon>
        <taxon>Legionellaceae</taxon>
        <taxon>Legionella</taxon>
    </lineage>
</organism>
<evidence type="ECO:0000313" key="3">
    <source>
        <dbReference type="EMBL" id="RUR25008.1"/>
    </source>
</evidence>
<evidence type="ECO:0000313" key="4">
    <source>
        <dbReference type="Proteomes" id="UP000247152"/>
    </source>
</evidence>
<sequence length="61" mass="7047">MRRALHGIGYAINYRIGEFPDDIYNEVLTCFGEKEIIDLTMAIITINSWNRIAVSFRKLPS</sequence>
<comment type="caution">
    <text evidence="2">The sequence shown here is derived from an EMBL/GenBank/DDBJ whole genome shotgun (WGS) entry which is preliminary data.</text>
</comment>
<evidence type="ECO:0000313" key="5">
    <source>
        <dbReference type="Proteomes" id="UP000287374"/>
    </source>
</evidence>
<dbReference type="EMBL" id="QHJG01000003">
    <property type="protein sequence ID" value="PWY57152.1"/>
    <property type="molecule type" value="Genomic_DNA"/>
</dbReference>
<gene>
    <name evidence="2" type="ORF">DGG96_02255</name>
    <name evidence="1" type="ORF">DGG96_06935</name>
    <name evidence="3" type="ORF">ELY20_04420</name>
</gene>
<dbReference type="SUPFAM" id="SSF69118">
    <property type="entry name" value="AhpD-like"/>
    <property type="match status" value="1"/>
</dbReference>
<dbReference type="Proteomes" id="UP000287374">
    <property type="component" value="Unassembled WGS sequence"/>
</dbReference>
<evidence type="ECO:0000313" key="1">
    <source>
        <dbReference type="EMBL" id="PWY56491.1"/>
    </source>
</evidence>
<reference evidence="2 4" key="1">
    <citation type="submission" date="2018-05" db="EMBL/GenBank/DDBJ databases">
        <title>Legionella qingyii sp.nov., whole genome shotgun sequence.</title>
        <authorList>
            <person name="Wu H."/>
            <person name="Zhu Q."/>
            <person name="Hu C."/>
        </authorList>
    </citation>
    <scope>NUCLEOTIDE SEQUENCE [LARGE SCALE GENOMIC DNA]</scope>
    <source>
        <strain evidence="2 4">HEB18</strain>
    </source>
</reference>
<name>A0A317U9A2_9GAMM</name>
<evidence type="ECO:0000313" key="2">
    <source>
        <dbReference type="EMBL" id="PWY57152.1"/>
    </source>
</evidence>
<proteinExistence type="predicted"/>
<dbReference type="OrthoDB" id="9801997at2"/>
<dbReference type="InterPro" id="IPR029032">
    <property type="entry name" value="AhpD-like"/>
</dbReference>
<reference evidence="3 5" key="2">
    <citation type="submission" date="2018-12" db="EMBL/GenBank/DDBJ databases">
        <title>Legionella sp,whole genome shotgun sequence.</title>
        <authorList>
            <person name="Wu H."/>
        </authorList>
    </citation>
    <scope>NUCLEOTIDE SEQUENCE [LARGE SCALE GENOMIC DNA]</scope>
    <source>
        <strain evidence="3">Km489</strain>
        <strain evidence="5">km489</strain>
    </source>
</reference>
<keyword evidence="5" id="KW-1185">Reference proteome</keyword>
<accession>A0A317U9A2</accession>
<dbReference type="EMBL" id="RZGX01000004">
    <property type="protein sequence ID" value="RUR25008.1"/>
    <property type="molecule type" value="Genomic_DNA"/>
</dbReference>
<dbReference type="Gene3D" id="1.20.1290.10">
    <property type="entry name" value="AhpD-like"/>
    <property type="match status" value="1"/>
</dbReference>
<protein>
    <submittedName>
        <fullName evidence="2">Uncharacterized protein</fullName>
    </submittedName>
</protein>
<dbReference type="AlphaFoldDB" id="A0A317U9A2"/>